<evidence type="ECO:0000313" key="1">
    <source>
        <dbReference type="EMBL" id="OJF12241.1"/>
    </source>
</evidence>
<evidence type="ECO:0008006" key="3">
    <source>
        <dbReference type="Google" id="ProtNLM"/>
    </source>
</evidence>
<accession>A0A1K0FHD6</accession>
<reference evidence="1 2" key="1">
    <citation type="submission" date="2016-09" db="EMBL/GenBank/DDBJ databases">
        <title>Couchioplanes caeruleus draft genome sequence.</title>
        <authorList>
            <person name="Sheehan J."/>
            <person name="Caffrey P."/>
        </authorList>
    </citation>
    <scope>NUCLEOTIDE SEQUENCE [LARGE SCALE GENOMIC DNA]</scope>
    <source>
        <strain evidence="1 2">DSM 43634</strain>
    </source>
</reference>
<dbReference type="Proteomes" id="UP000182486">
    <property type="component" value="Unassembled WGS sequence"/>
</dbReference>
<dbReference type="Gene3D" id="3.30.559.30">
    <property type="entry name" value="Nonribosomal peptide synthetase, condensation domain"/>
    <property type="match status" value="1"/>
</dbReference>
<evidence type="ECO:0000313" key="2">
    <source>
        <dbReference type="Proteomes" id="UP000182486"/>
    </source>
</evidence>
<dbReference type="RefSeq" id="WP_071807213.1">
    <property type="nucleotide sequence ID" value="NZ_MEIA01000230.1"/>
</dbReference>
<comment type="caution">
    <text evidence="1">The sequence shown here is derived from an EMBL/GenBank/DDBJ whole genome shotgun (WGS) entry which is preliminary data.</text>
</comment>
<name>A0A1K0FHD6_9ACTN</name>
<dbReference type="EMBL" id="MEIA01000230">
    <property type="protein sequence ID" value="OJF12241.1"/>
    <property type="molecule type" value="Genomic_DNA"/>
</dbReference>
<dbReference type="InterPro" id="IPR023213">
    <property type="entry name" value="CAT-like_dom_sf"/>
</dbReference>
<protein>
    <recommendedName>
        <fullName evidence="3">Diacylglycerol O-acyltransferase</fullName>
    </recommendedName>
</protein>
<gene>
    <name evidence="1" type="ORF">BG844_21865</name>
</gene>
<dbReference type="AlphaFoldDB" id="A0A1K0FHD6"/>
<proteinExistence type="predicted"/>
<organism evidence="1 2">
    <name type="scientific">Couchioplanes caeruleus subsp. caeruleus</name>
    <dbReference type="NCBI Taxonomy" id="56427"/>
    <lineage>
        <taxon>Bacteria</taxon>
        <taxon>Bacillati</taxon>
        <taxon>Actinomycetota</taxon>
        <taxon>Actinomycetes</taxon>
        <taxon>Micromonosporales</taxon>
        <taxon>Micromonosporaceae</taxon>
        <taxon>Couchioplanes</taxon>
    </lineage>
</organism>
<sequence>MSPAIPNATRPISRLDRPWTSASTATVVGPLHAPTRQALVEAIARTAERWPESRLGWSIDESGRRWRRPAPAHLDAVADGMVTDLDADPSLDYGRFLTGLVHDKREDRPLAFSVGHDHVALRMSHAIGDGRALVALLSRLLETAATGEPVPFPPRPVMPPFVSALGDFFGRSPKRVLAAARAIRHAPSAAEVATRPWSPQRVTLYQRIPGELAAEVRRWRKTSASGATSAAVGLSLVMRALDLSGVPISPEVRVLYDVRRYLPAQYPELHGNFSVGLLMAMSAAMPAARIAELIARAGAVGRPLTALGAGLMFGRRPPASPVTAPLRPQAELAFTYLGRPLPIERLPWRAGRVPVWSGSVQPAGPQGLTFAVTETGRAVHLSASFHAGVLDTGRIGHALTLMAADPIAVLNGRDSPRPAIENLGV</sequence>
<dbReference type="Gene3D" id="3.30.559.10">
    <property type="entry name" value="Chloramphenicol acetyltransferase-like domain"/>
    <property type="match status" value="1"/>
</dbReference>
<keyword evidence="2" id="KW-1185">Reference proteome</keyword>